<reference evidence="1" key="1">
    <citation type="submission" date="2015-04" db="EMBL/GenBank/DDBJ databases">
        <title>The genome sequence of the plant pathogenic Rhizarian Plasmodiophora brassicae reveals insights in its biotrophic life cycle and the origin of chitin synthesis.</title>
        <authorList>
            <person name="Schwelm A."/>
            <person name="Fogelqvist J."/>
            <person name="Knaust A."/>
            <person name="Julke S."/>
            <person name="Lilja T."/>
            <person name="Dhandapani V."/>
            <person name="Bonilla-Rosso G."/>
            <person name="Karlsson M."/>
            <person name="Shevchenko A."/>
            <person name="Choi S.R."/>
            <person name="Kim H.G."/>
            <person name="Park J.Y."/>
            <person name="Lim Y.P."/>
            <person name="Ludwig-Muller J."/>
            <person name="Dixelius C."/>
        </authorList>
    </citation>
    <scope>NUCLEOTIDE SEQUENCE</scope>
    <source>
        <tissue evidence="1">Potato root galls</tissue>
    </source>
</reference>
<protein>
    <submittedName>
        <fullName evidence="1">Uncharacterized protein</fullName>
    </submittedName>
</protein>
<name>A0A0H5QWE5_9EUKA</name>
<dbReference type="AlphaFoldDB" id="A0A0H5QWE5"/>
<evidence type="ECO:0000313" key="1">
    <source>
        <dbReference type="EMBL" id="CRZ06245.1"/>
    </source>
</evidence>
<accession>A0A0H5QWE5</accession>
<feature type="non-terminal residue" evidence="1">
    <location>
        <position position="1"/>
    </location>
</feature>
<proteinExistence type="predicted"/>
<sequence length="109" mass="12583">IKIWSSLLNLISHSRGDEFFGGVLNMFDRVRIAMFPFIFQISLEEELHLLDGQVQMNNSLKQLSTQCGVPETYFLIQINRPQVNTLWKIAQHTFEDGSTSISTAEFEFQ</sequence>
<organism evidence="1">
    <name type="scientific">Spongospora subterranea</name>
    <dbReference type="NCBI Taxonomy" id="70186"/>
    <lineage>
        <taxon>Eukaryota</taxon>
        <taxon>Sar</taxon>
        <taxon>Rhizaria</taxon>
        <taxon>Endomyxa</taxon>
        <taxon>Phytomyxea</taxon>
        <taxon>Plasmodiophorida</taxon>
        <taxon>Plasmodiophoridae</taxon>
        <taxon>Spongospora</taxon>
    </lineage>
</organism>
<dbReference type="EMBL" id="HACM01005803">
    <property type="protein sequence ID" value="CRZ06245.1"/>
    <property type="molecule type" value="Transcribed_RNA"/>
</dbReference>